<reference evidence="1" key="1">
    <citation type="journal article" date="2014" name="Front. Microbiol.">
        <title>High frequency of phylogenetically diverse reductive dehalogenase-homologous genes in deep subseafloor sedimentary metagenomes.</title>
        <authorList>
            <person name="Kawai M."/>
            <person name="Futagami T."/>
            <person name="Toyoda A."/>
            <person name="Takaki Y."/>
            <person name="Nishi S."/>
            <person name="Hori S."/>
            <person name="Arai W."/>
            <person name="Tsubouchi T."/>
            <person name="Morono Y."/>
            <person name="Uchiyama I."/>
            <person name="Ito T."/>
            <person name="Fujiyama A."/>
            <person name="Inagaki F."/>
            <person name="Takami H."/>
        </authorList>
    </citation>
    <scope>NUCLEOTIDE SEQUENCE</scope>
    <source>
        <strain evidence="1">Expedition CK06-06</strain>
    </source>
</reference>
<name>X0WJF1_9ZZZZ</name>
<dbReference type="InterPro" id="IPR029063">
    <property type="entry name" value="SAM-dependent_MTases_sf"/>
</dbReference>
<sequence length="52" mass="5699">KEGGRLIIPLGSTLYFQTLTLITKKKGKPKVKQILGVTFVPMVGEVQKKTGK</sequence>
<feature type="non-terminal residue" evidence="1">
    <location>
        <position position="1"/>
    </location>
</feature>
<protein>
    <recommendedName>
        <fullName evidence="2">Protein-L-isoaspartate O-methyltransferase</fullName>
    </recommendedName>
</protein>
<dbReference type="EMBL" id="BARS01026225">
    <property type="protein sequence ID" value="GAG12821.1"/>
    <property type="molecule type" value="Genomic_DNA"/>
</dbReference>
<comment type="caution">
    <text evidence="1">The sequence shown here is derived from an EMBL/GenBank/DDBJ whole genome shotgun (WGS) entry which is preliminary data.</text>
</comment>
<dbReference type="Gene3D" id="3.40.50.150">
    <property type="entry name" value="Vaccinia Virus protein VP39"/>
    <property type="match status" value="1"/>
</dbReference>
<accession>X0WJF1</accession>
<gene>
    <name evidence="1" type="ORF">S01H1_41352</name>
</gene>
<evidence type="ECO:0000313" key="1">
    <source>
        <dbReference type="EMBL" id="GAG12821.1"/>
    </source>
</evidence>
<proteinExistence type="predicted"/>
<organism evidence="1">
    <name type="scientific">marine sediment metagenome</name>
    <dbReference type="NCBI Taxonomy" id="412755"/>
    <lineage>
        <taxon>unclassified sequences</taxon>
        <taxon>metagenomes</taxon>
        <taxon>ecological metagenomes</taxon>
    </lineage>
</organism>
<dbReference type="Pfam" id="PF01135">
    <property type="entry name" value="PCMT"/>
    <property type="match status" value="1"/>
</dbReference>
<dbReference type="AlphaFoldDB" id="X0WJF1"/>
<evidence type="ECO:0008006" key="2">
    <source>
        <dbReference type="Google" id="ProtNLM"/>
    </source>
</evidence>